<keyword evidence="1" id="KW-0547">Nucleotide-binding</keyword>
<dbReference type="GO" id="GO:0004672">
    <property type="term" value="F:protein kinase activity"/>
    <property type="evidence" value="ECO:0007669"/>
    <property type="project" value="InterPro"/>
</dbReference>
<dbReference type="Gene3D" id="3.30.200.20">
    <property type="entry name" value="Phosphorylase Kinase, domain 1"/>
    <property type="match status" value="1"/>
</dbReference>
<proteinExistence type="predicted"/>
<dbReference type="OMA" id="EAEVNIM"/>
<dbReference type="EnsemblPlants" id="TraesCS2B02G485000.1">
    <property type="protein sequence ID" value="TraesCS2B02G485000.1"/>
    <property type="gene ID" value="TraesCS2B02G485000"/>
</dbReference>
<dbReference type="FunFam" id="1.10.510.10:FF:000522">
    <property type="entry name" value="L-type lectin-domain containing receptor kinase IX.1"/>
    <property type="match status" value="1"/>
</dbReference>
<dbReference type="Gramene" id="TraesRN2B0101269500.1">
    <property type="protein sequence ID" value="TraesRN2B0101269500.1"/>
    <property type="gene ID" value="TraesRN2B0101269500"/>
</dbReference>
<dbReference type="InterPro" id="IPR011009">
    <property type="entry name" value="Kinase-like_dom_sf"/>
</dbReference>
<dbReference type="InterPro" id="IPR008271">
    <property type="entry name" value="Ser/Thr_kinase_AS"/>
</dbReference>
<dbReference type="InterPro" id="IPR000719">
    <property type="entry name" value="Prot_kinase_dom"/>
</dbReference>
<dbReference type="OrthoDB" id="671821at2759"/>
<dbReference type="PaxDb" id="4565-Traes_2BL_1BA046AFF.1"/>
<evidence type="ECO:0000313" key="7">
    <source>
        <dbReference type="Proteomes" id="UP000019116"/>
    </source>
</evidence>
<dbReference type="STRING" id="4565.A0A3B6CCW9"/>
<accession>A0A3B6CCW9</accession>
<keyword evidence="2" id="KW-0067">ATP-binding</keyword>
<dbReference type="SMR" id="A0A3B6CCW9"/>
<evidence type="ECO:0000313" key="6">
    <source>
        <dbReference type="EnsemblPlants" id="TraesCS2B02G485000.1"/>
    </source>
</evidence>
<organism evidence="6">
    <name type="scientific">Triticum aestivum</name>
    <name type="common">Wheat</name>
    <dbReference type="NCBI Taxonomy" id="4565"/>
    <lineage>
        <taxon>Eukaryota</taxon>
        <taxon>Viridiplantae</taxon>
        <taxon>Streptophyta</taxon>
        <taxon>Embryophyta</taxon>
        <taxon>Tracheophyta</taxon>
        <taxon>Spermatophyta</taxon>
        <taxon>Magnoliopsida</taxon>
        <taxon>Liliopsida</taxon>
        <taxon>Poales</taxon>
        <taxon>Poaceae</taxon>
        <taxon>BOP clade</taxon>
        <taxon>Pooideae</taxon>
        <taxon>Triticodae</taxon>
        <taxon>Triticeae</taxon>
        <taxon>Triticinae</taxon>
        <taxon>Triticum</taxon>
    </lineage>
</organism>
<reference evidence="6" key="2">
    <citation type="submission" date="2018-10" db="UniProtKB">
        <authorList>
            <consortium name="EnsemblPlants"/>
        </authorList>
    </citation>
    <scope>IDENTIFICATION</scope>
</reference>
<dbReference type="GO" id="GO:0005524">
    <property type="term" value="F:ATP binding"/>
    <property type="evidence" value="ECO:0007669"/>
    <property type="project" value="UniProtKB-KW"/>
</dbReference>
<dbReference type="RefSeq" id="XP_044326100.1">
    <property type="nucleotide sequence ID" value="XM_044470165.1"/>
</dbReference>
<dbReference type="AlphaFoldDB" id="A0A3B6CCW9"/>
<feature type="chain" id="PRO_5043172462" description="Protein kinase domain-containing protein" evidence="4">
    <location>
        <begin position="28"/>
        <end position="572"/>
    </location>
</feature>
<keyword evidence="7" id="KW-1185">Reference proteome</keyword>
<dbReference type="SUPFAM" id="SSF56112">
    <property type="entry name" value="Protein kinase-like (PK-like)"/>
    <property type="match status" value="1"/>
</dbReference>
<gene>
    <name evidence="6" type="primary">LOC123046741</name>
</gene>
<evidence type="ECO:0000256" key="1">
    <source>
        <dbReference type="ARBA" id="ARBA00022741"/>
    </source>
</evidence>
<evidence type="ECO:0000259" key="5">
    <source>
        <dbReference type="PROSITE" id="PS50011"/>
    </source>
</evidence>
<dbReference type="PROSITE" id="PS50011">
    <property type="entry name" value="PROTEIN_KINASE_DOM"/>
    <property type="match status" value="1"/>
</dbReference>
<dbReference type="InterPro" id="IPR050528">
    <property type="entry name" value="L-type_Lectin-RKs"/>
</dbReference>
<name>A0A3B6CCW9_WHEAT</name>
<protein>
    <recommendedName>
        <fullName evidence="5">Protein kinase domain-containing protein</fullName>
    </recommendedName>
</protein>
<dbReference type="CDD" id="cd14066">
    <property type="entry name" value="STKc_IRAK"/>
    <property type="match status" value="1"/>
</dbReference>
<keyword evidence="4" id="KW-0732">Signal</keyword>
<dbReference type="Gramene" id="TraesROB_scaffold_010450_01G000100.1">
    <property type="protein sequence ID" value="TraesROB_scaffold_010450_01G000100.1"/>
    <property type="gene ID" value="TraesROB_scaffold_010450_01G000100"/>
</dbReference>
<feature type="signal peptide" evidence="4">
    <location>
        <begin position="1"/>
        <end position="27"/>
    </location>
</feature>
<evidence type="ECO:0000256" key="3">
    <source>
        <dbReference type="SAM" id="MobiDB-lite"/>
    </source>
</evidence>
<evidence type="ECO:0000256" key="2">
    <source>
        <dbReference type="ARBA" id="ARBA00022840"/>
    </source>
</evidence>
<sequence>MAACNARVHHILLALSGALYLASHSTAFSPWDDPGVISRLADHDTFLALNVTVGMFDLLDLDWCSMEELPPPGPGTRPAVIRRGSTFPRPVMLISTPEGSLREKHDYDNCTARFFSHFSSAFEEEIVIGLSESMSRRVPRPTPHRLPDQPSERKYGRRAMTTWKKQQPVAIRGEVASSWLKQAAVAGSALFGLICAVPALVLCCIRGKGLRQSTSVIELRRRLGPREFRYRELAAATHNFAEQKKIGRGGFGPVYCGYLSDQDRHVAIKTLSEEPTAVQGRKEFEAEVSVMSQLRHRNIVQLVGWYSRRGRLALVYELMPGGSLDTHLYSPDRRLLTWPERYNIALGLGSALRYLHTECDQCIVHGDIKPANVMLDASLDAKLGDFGLARLVDHGAEPRTTQVVAGTLGYIDPEFVSSGRPSAESDVYSFGVVLLEIACGRRPTLTRTDHQASTALLASVRGMHHRNQIVDAADRRLNGEFDRLQMERLLVTGLWCAHHDPMRRPSVAQAMDVLRSADAKLPVLAEMRGAGEVRSLEAQAYDDVPVENSAYLTTESASLMTDDSEHSQCIIC</sequence>
<feature type="region of interest" description="Disordered" evidence="3">
    <location>
        <begin position="136"/>
        <end position="158"/>
    </location>
</feature>
<feature type="compositionally biased region" description="Basic and acidic residues" evidence="3">
    <location>
        <begin position="145"/>
        <end position="154"/>
    </location>
</feature>
<dbReference type="GeneID" id="123046741"/>
<dbReference type="Gramene" id="TraesCS2B02G485000.1">
    <property type="protein sequence ID" value="TraesCS2B02G485000.1"/>
    <property type="gene ID" value="TraesCS2B02G485000"/>
</dbReference>
<feature type="domain" description="Protein kinase" evidence="5">
    <location>
        <begin position="240"/>
        <end position="524"/>
    </location>
</feature>
<evidence type="ECO:0000256" key="4">
    <source>
        <dbReference type="SAM" id="SignalP"/>
    </source>
</evidence>
<dbReference type="Proteomes" id="UP000019116">
    <property type="component" value="Chromosome 2B"/>
</dbReference>
<dbReference type="GO" id="GO:0005886">
    <property type="term" value="C:plasma membrane"/>
    <property type="evidence" value="ECO:0000318"/>
    <property type="project" value="GO_Central"/>
</dbReference>
<dbReference type="SMART" id="SM00220">
    <property type="entry name" value="S_TKc"/>
    <property type="match status" value="1"/>
</dbReference>
<dbReference type="PROSITE" id="PS00108">
    <property type="entry name" value="PROTEIN_KINASE_ST"/>
    <property type="match status" value="1"/>
</dbReference>
<dbReference type="PANTHER" id="PTHR27007">
    <property type="match status" value="1"/>
</dbReference>
<dbReference type="Gene3D" id="1.10.510.10">
    <property type="entry name" value="Transferase(Phosphotransferase) domain 1"/>
    <property type="match status" value="1"/>
</dbReference>
<dbReference type="Gramene" id="TraesCS2B03G1223600.1">
    <property type="protein sequence ID" value="TraesCS2B03G1223600.1.CDS"/>
    <property type="gene ID" value="TraesCS2B03G1223600"/>
</dbReference>
<reference evidence="6" key="1">
    <citation type="submission" date="2018-08" db="EMBL/GenBank/DDBJ databases">
        <authorList>
            <person name="Rossello M."/>
        </authorList>
    </citation>
    <scope>NUCLEOTIDE SEQUENCE [LARGE SCALE GENOMIC DNA]</scope>
    <source>
        <strain evidence="6">cv. Chinese Spring</strain>
    </source>
</reference>
<dbReference type="Pfam" id="PF00069">
    <property type="entry name" value="Pkinase"/>
    <property type="match status" value="1"/>
</dbReference>